<dbReference type="EMBL" id="CP000750">
    <property type="protein sequence ID" value="ABS03816.1"/>
    <property type="molecule type" value="Genomic_DNA"/>
</dbReference>
<name>A6WAH7_KINRD</name>
<feature type="region of interest" description="Disordered" evidence="1">
    <location>
        <begin position="45"/>
        <end position="95"/>
    </location>
</feature>
<proteinExistence type="predicted"/>
<accession>A6WAH7</accession>
<dbReference type="STRING" id="266940.Krad_2336"/>
<evidence type="ECO:0000313" key="2">
    <source>
        <dbReference type="EMBL" id="ABS03816.1"/>
    </source>
</evidence>
<dbReference type="KEGG" id="kra:Krad_2336"/>
<reference evidence="3" key="1">
    <citation type="journal article" date="2008" name="PLoS ONE">
        <title>Survival in nuclear waste, extreme resistance, and potential applications gleaned from the genome sequence of Kineococcus radiotolerans SRS30216.</title>
        <authorList>
            <person name="Bagwell C.E."/>
            <person name="Bhat S."/>
            <person name="Hawkins G.M."/>
            <person name="Smith B.W."/>
            <person name="Biswas T."/>
            <person name="Hoover T.R."/>
            <person name="Saunders E."/>
            <person name="Han C.S."/>
            <person name="Tsodikov O.V."/>
            <person name="Shimkets L.J."/>
        </authorList>
    </citation>
    <scope>NUCLEOTIDE SEQUENCE [LARGE SCALE GENOMIC DNA]</scope>
    <source>
        <strain evidence="3">ATCC BAA-149 / DSM 14245 / SRS30216</strain>
    </source>
</reference>
<dbReference type="AlphaFoldDB" id="A6WAH7"/>
<evidence type="ECO:0000256" key="1">
    <source>
        <dbReference type="SAM" id="MobiDB-lite"/>
    </source>
</evidence>
<protein>
    <submittedName>
        <fullName evidence="2">Uncharacterized protein</fullName>
    </submittedName>
</protein>
<dbReference type="Proteomes" id="UP000001116">
    <property type="component" value="Chromosome"/>
</dbReference>
<keyword evidence="3" id="KW-1185">Reference proteome</keyword>
<organism evidence="2 3">
    <name type="scientific">Kineococcus radiotolerans (strain ATCC BAA-149 / DSM 14245 / SRS30216)</name>
    <dbReference type="NCBI Taxonomy" id="266940"/>
    <lineage>
        <taxon>Bacteria</taxon>
        <taxon>Bacillati</taxon>
        <taxon>Actinomycetota</taxon>
        <taxon>Actinomycetes</taxon>
        <taxon>Kineosporiales</taxon>
        <taxon>Kineosporiaceae</taxon>
        <taxon>Kineococcus</taxon>
    </lineage>
</organism>
<sequence length="95" mass="10420">MASPGPWSCVMDGWIRGSPQPVHEGSPSKKTVLQALGLRYEARQSVSQRLRATPVRPSYDGEVINSRTVSPVGLLPNSRRPERPGPTPHLQEEPP</sequence>
<evidence type="ECO:0000313" key="3">
    <source>
        <dbReference type="Proteomes" id="UP000001116"/>
    </source>
</evidence>
<dbReference type="HOGENOM" id="CLU_2369112_0_0_11"/>
<gene>
    <name evidence="2" type="ordered locus">Krad_2336</name>
</gene>